<evidence type="ECO:0000259" key="1">
    <source>
        <dbReference type="PROSITE" id="PS50112"/>
    </source>
</evidence>
<dbReference type="CDD" id="cd00130">
    <property type="entry name" value="PAS"/>
    <property type="match status" value="1"/>
</dbReference>
<dbReference type="Gene3D" id="3.30.450.20">
    <property type="entry name" value="PAS domain"/>
    <property type="match status" value="1"/>
</dbReference>
<dbReference type="InterPro" id="IPR001610">
    <property type="entry name" value="PAC"/>
</dbReference>
<dbReference type="PROSITE" id="PS50113">
    <property type="entry name" value="PAC"/>
    <property type="match status" value="1"/>
</dbReference>
<dbReference type="SUPFAM" id="SSF141868">
    <property type="entry name" value="EAL domain-like"/>
    <property type="match status" value="1"/>
</dbReference>
<feature type="domain" description="GGDEF" evidence="4">
    <location>
        <begin position="302"/>
        <end position="440"/>
    </location>
</feature>
<evidence type="ECO:0000259" key="2">
    <source>
        <dbReference type="PROSITE" id="PS50113"/>
    </source>
</evidence>
<dbReference type="PROSITE" id="PS50883">
    <property type="entry name" value="EAL"/>
    <property type="match status" value="1"/>
</dbReference>
<name>A0AAE3YUD6_9ACTN</name>
<keyword evidence="6" id="KW-1185">Reference proteome</keyword>
<protein>
    <submittedName>
        <fullName evidence="5">Diguanylate cyclase (GGDEF)-like protein/PAS domain S-box-containing protein</fullName>
    </submittedName>
</protein>
<reference evidence="5" key="1">
    <citation type="submission" date="2023-07" db="EMBL/GenBank/DDBJ databases">
        <title>Sequencing the genomes of 1000 actinobacteria strains.</title>
        <authorList>
            <person name="Klenk H.-P."/>
        </authorList>
    </citation>
    <scope>NUCLEOTIDE SEQUENCE</scope>
    <source>
        <strain evidence="5">DSM 44707</strain>
    </source>
</reference>
<comment type="caution">
    <text evidence="5">The sequence shown here is derived from an EMBL/GenBank/DDBJ whole genome shotgun (WGS) entry which is preliminary data.</text>
</comment>
<evidence type="ECO:0000313" key="5">
    <source>
        <dbReference type="EMBL" id="MDR7278589.1"/>
    </source>
</evidence>
<dbReference type="Gene3D" id="3.20.20.450">
    <property type="entry name" value="EAL domain"/>
    <property type="match status" value="1"/>
</dbReference>
<dbReference type="InterPro" id="IPR000700">
    <property type="entry name" value="PAS-assoc_C"/>
</dbReference>
<dbReference type="SMART" id="SM00086">
    <property type="entry name" value="PAC"/>
    <property type="match status" value="1"/>
</dbReference>
<dbReference type="CDD" id="cd01949">
    <property type="entry name" value="GGDEF"/>
    <property type="match status" value="1"/>
</dbReference>
<evidence type="ECO:0000259" key="4">
    <source>
        <dbReference type="PROSITE" id="PS50887"/>
    </source>
</evidence>
<dbReference type="Pfam" id="PF00990">
    <property type="entry name" value="GGDEF"/>
    <property type="match status" value="1"/>
</dbReference>
<dbReference type="InterPro" id="IPR052155">
    <property type="entry name" value="Biofilm_reg_signaling"/>
</dbReference>
<dbReference type="SMART" id="SM00267">
    <property type="entry name" value="GGDEF"/>
    <property type="match status" value="1"/>
</dbReference>
<organism evidence="5 6">
    <name type="scientific">Catenuloplanes atrovinosus</name>
    <dbReference type="NCBI Taxonomy" id="137266"/>
    <lineage>
        <taxon>Bacteria</taxon>
        <taxon>Bacillati</taxon>
        <taxon>Actinomycetota</taxon>
        <taxon>Actinomycetes</taxon>
        <taxon>Micromonosporales</taxon>
        <taxon>Micromonosporaceae</taxon>
        <taxon>Catenuloplanes</taxon>
    </lineage>
</organism>
<evidence type="ECO:0000259" key="3">
    <source>
        <dbReference type="PROSITE" id="PS50883"/>
    </source>
</evidence>
<dbReference type="Gene3D" id="3.30.70.270">
    <property type="match status" value="1"/>
</dbReference>
<proteinExistence type="predicted"/>
<dbReference type="InterPro" id="IPR000014">
    <property type="entry name" value="PAS"/>
</dbReference>
<dbReference type="Pfam" id="PF00563">
    <property type="entry name" value="EAL"/>
    <property type="match status" value="1"/>
</dbReference>
<dbReference type="PROSITE" id="PS50112">
    <property type="entry name" value="PAS"/>
    <property type="match status" value="1"/>
</dbReference>
<dbReference type="InterPro" id="IPR035919">
    <property type="entry name" value="EAL_sf"/>
</dbReference>
<dbReference type="Pfam" id="PF13426">
    <property type="entry name" value="PAS_9"/>
    <property type="match status" value="1"/>
</dbReference>
<dbReference type="InterPro" id="IPR029787">
    <property type="entry name" value="Nucleotide_cyclase"/>
</dbReference>
<dbReference type="InterPro" id="IPR035965">
    <property type="entry name" value="PAS-like_dom_sf"/>
</dbReference>
<dbReference type="InterPro" id="IPR043128">
    <property type="entry name" value="Rev_trsase/Diguanyl_cyclase"/>
</dbReference>
<dbReference type="NCBIfam" id="TIGR00229">
    <property type="entry name" value="sensory_box"/>
    <property type="match status" value="1"/>
</dbReference>
<feature type="domain" description="PAC" evidence="2">
    <location>
        <begin position="219"/>
        <end position="271"/>
    </location>
</feature>
<dbReference type="PANTHER" id="PTHR44757:SF2">
    <property type="entry name" value="BIOFILM ARCHITECTURE MAINTENANCE PROTEIN MBAA"/>
    <property type="match status" value="1"/>
</dbReference>
<dbReference type="CDD" id="cd01948">
    <property type="entry name" value="EAL"/>
    <property type="match status" value="1"/>
</dbReference>
<dbReference type="NCBIfam" id="TIGR00254">
    <property type="entry name" value="GGDEF"/>
    <property type="match status" value="1"/>
</dbReference>
<dbReference type="PANTHER" id="PTHR44757">
    <property type="entry name" value="DIGUANYLATE CYCLASE DGCP"/>
    <property type="match status" value="1"/>
</dbReference>
<dbReference type="SMART" id="SM00052">
    <property type="entry name" value="EAL"/>
    <property type="match status" value="1"/>
</dbReference>
<feature type="domain" description="EAL" evidence="3">
    <location>
        <begin position="449"/>
        <end position="708"/>
    </location>
</feature>
<dbReference type="AlphaFoldDB" id="A0AAE3YUD6"/>
<dbReference type="SMART" id="SM00091">
    <property type="entry name" value="PAS"/>
    <property type="match status" value="1"/>
</dbReference>
<dbReference type="EMBL" id="JAVDYB010000001">
    <property type="protein sequence ID" value="MDR7278589.1"/>
    <property type="molecule type" value="Genomic_DNA"/>
</dbReference>
<accession>A0AAE3YUD6</accession>
<sequence length="708" mass="77028">MSPESAEPLAERLARAWTRAISRTSYVSMAHRELIDYLTDSAKRLAGTLEADRYDPVTPYSIGFALVEDHFTEPASLDRTLTVLGEELAGPAAELGRTPRLAAMQGALAAGFARALKDRTLAEQESIRDAALTARSAAEEARWTSEARFRAIFAEAVIGIGVAELDGSIIDVNSAICDMFGYTREEFFTQNVTTFIHPQDAPGVWDRYRDLIDGKLDHFRLEKPYARKGGGSIWTDLVVSLVRAHDGTPRYVVAMVEDITERHRLQLQLEHQALHDPLTDLPNRTLLFTRLEEALADPETDGRVGLCYLDLDGFKAINDTLGHAAGDQLLRTVAGRLAAAVSGGAANGTLVARMGGDEFVVLVPRSSGTAELVGVAEAALAAVRRPVRLEGRSLTVSASAGLIERPAGGDTSAAELMKAADTTLYWAKADGRDRWAFFDPERYATDISRYRLSAELPRALAQHEFFVEYQPLVRLGDDGLAGVEALVRWQHPELGLLRPDLFVPLAEETGVIVPLGRWVLREACRQAARWRAAHPEKALLVSVNVAVRQLREPGFVADVREALAATGLEPGALQLELTESTLMGTTGEPLRRLRSLADLGVRIAIDDFGTGYSNLAYLRHLPVTGLKLAGTFVTGKTRADLPDRVDREILAALVRLAHALGLTVVAEGVETADQAALLRTLDCDMVQGWHYARAEPADAFSARLAATP</sequence>
<evidence type="ECO:0000313" key="6">
    <source>
        <dbReference type="Proteomes" id="UP001183643"/>
    </source>
</evidence>
<dbReference type="Proteomes" id="UP001183643">
    <property type="component" value="Unassembled WGS sequence"/>
</dbReference>
<dbReference type="PROSITE" id="PS50887">
    <property type="entry name" value="GGDEF"/>
    <property type="match status" value="1"/>
</dbReference>
<gene>
    <name evidence="5" type="ORF">J2S41_005367</name>
</gene>
<feature type="domain" description="PAS" evidence="1">
    <location>
        <begin position="145"/>
        <end position="215"/>
    </location>
</feature>
<dbReference type="InterPro" id="IPR000160">
    <property type="entry name" value="GGDEF_dom"/>
</dbReference>
<dbReference type="SUPFAM" id="SSF55785">
    <property type="entry name" value="PYP-like sensor domain (PAS domain)"/>
    <property type="match status" value="1"/>
</dbReference>
<dbReference type="RefSeq" id="WP_310371596.1">
    <property type="nucleotide sequence ID" value="NZ_JAVDYB010000001.1"/>
</dbReference>
<dbReference type="SUPFAM" id="SSF55073">
    <property type="entry name" value="Nucleotide cyclase"/>
    <property type="match status" value="1"/>
</dbReference>
<dbReference type="InterPro" id="IPR001633">
    <property type="entry name" value="EAL_dom"/>
</dbReference>